<reference evidence="2 3" key="2">
    <citation type="journal article" date="2009" name="PLoS ONE">
        <title>An integrated genetic and cytogenetic map of the cucumber genome.</title>
        <authorList>
            <person name="Ren Y."/>
            <person name="Zhang Z."/>
            <person name="Liu J."/>
            <person name="Staub J.E."/>
            <person name="Han Y."/>
            <person name="Cheng Z."/>
            <person name="Li X."/>
            <person name="Lu J."/>
            <person name="Miao H."/>
            <person name="Kang H."/>
            <person name="Xie B."/>
            <person name="Gu X."/>
            <person name="Wang X."/>
            <person name="Du Y."/>
            <person name="Jin W."/>
            <person name="Huang S."/>
        </authorList>
    </citation>
    <scope>NUCLEOTIDE SEQUENCE [LARGE SCALE GENOMIC DNA]</scope>
    <source>
        <strain evidence="3">cv. 9930</strain>
    </source>
</reference>
<reference evidence="2 3" key="3">
    <citation type="journal article" date="2010" name="BMC Genomics">
        <title>Transcriptome sequencing and comparative analysis of cucumber flowers with different sex types.</title>
        <authorList>
            <person name="Guo S."/>
            <person name="Zheng Y."/>
            <person name="Joung J.G."/>
            <person name="Liu S."/>
            <person name="Zhang Z."/>
            <person name="Crasta O.R."/>
            <person name="Sobral B.W."/>
            <person name="Xu Y."/>
            <person name="Huang S."/>
            <person name="Fei Z."/>
        </authorList>
    </citation>
    <scope>NUCLEOTIDE SEQUENCE [LARGE SCALE GENOMIC DNA]</scope>
    <source>
        <strain evidence="3">cv. 9930</strain>
    </source>
</reference>
<dbReference type="Proteomes" id="UP000029981">
    <property type="component" value="Chromosome 3"/>
</dbReference>
<reference evidence="2 3" key="4">
    <citation type="journal article" date="2011" name="BMC Genomics">
        <title>RNA-Seq improves annotation of protein-coding genes in the cucumber genome.</title>
        <authorList>
            <person name="Li Z."/>
            <person name="Zhang Z."/>
            <person name="Yan P."/>
            <person name="Huang S."/>
            <person name="Fei Z."/>
            <person name="Lin K."/>
        </authorList>
    </citation>
    <scope>NUCLEOTIDE SEQUENCE [LARGE SCALE GENOMIC DNA]</scope>
    <source>
        <strain evidence="3">cv. 9930</strain>
    </source>
</reference>
<evidence type="ECO:0000313" key="2">
    <source>
        <dbReference type="EMBL" id="KGN58441.1"/>
    </source>
</evidence>
<dbReference type="Gramene" id="KGN58441">
    <property type="protein sequence ID" value="KGN58441"/>
    <property type="gene ID" value="Csa_3G644800"/>
</dbReference>
<reference evidence="2 3" key="1">
    <citation type="journal article" date="2009" name="Nat. Genet.">
        <title>The genome of the cucumber, Cucumis sativus L.</title>
        <authorList>
            <person name="Huang S."/>
            <person name="Li R."/>
            <person name="Zhang Z."/>
            <person name="Li L."/>
            <person name="Gu X."/>
            <person name="Fan W."/>
            <person name="Lucas W.J."/>
            <person name="Wang X."/>
            <person name="Xie B."/>
            <person name="Ni P."/>
            <person name="Ren Y."/>
            <person name="Zhu H."/>
            <person name="Li J."/>
            <person name="Lin K."/>
            <person name="Jin W."/>
            <person name="Fei Z."/>
            <person name="Li G."/>
            <person name="Staub J."/>
            <person name="Kilian A."/>
            <person name="van der Vossen E.A."/>
            <person name="Wu Y."/>
            <person name="Guo J."/>
            <person name="He J."/>
            <person name="Jia Z."/>
            <person name="Ren Y."/>
            <person name="Tian G."/>
            <person name="Lu Y."/>
            <person name="Ruan J."/>
            <person name="Qian W."/>
            <person name="Wang M."/>
            <person name="Huang Q."/>
            <person name="Li B."/>
            <person name="Xuan Z."/>
            <person name="Cao J."/>
            <person name="Asan"/>
            <person name="Wu Z."/>
            <person name="Zhang J."/>
            <person name="Cai Q."/>
            <person name="Bai Y."/>
            <person name="Zhao B."/>
            <person name="Han Y."/>
            <person name="Li Y."/>
            <person name="Li X."/>
            <person name="Wang S."/>
            <person name="Shi Q."/>
            <person name="Liu S."/>
            <person name="Cho W.K."/>
            <person name="Kim J.Y."/>
            <person name="Xu Y."/>
            <person name="Heller-Uszynska K."/>
            <person name="Miao H."/>
            <person name="Cheng Z."/>
            <person name="Zhang S."/>
            <person name="Wu J."/>
            <person name="Yang Y."/>
            <person name="Kang H."/>
            <person name="Li M."/>
            <person name="Liang H."/>
            <person name="Ren X."/>
            <person name="Shi Z."/>
            <person name="Wen M."/>
            <person name="Jian M."/>
            <person name="Yang H."/>
            <person name="Zhang G."/>
            <person name="Yang Z."/>
            <person name="Chen R."/>
            <person name="Liu S."/>
            <person name="Li J."/>
            <person name="Ma L."/>
            <person name="Liu H."/>
            <person name="Zhou Y."/>
            <person name="Zhao J."/>
            <person name="Fang X."/>
            <person name="Li G."/>
            <person name="Fang L."/>
            <person name="Li Y."/>
            <person name="Liu D."/>
            <person name="Zheng H."/>
            <person name="Zhang Y."/>
            <person name="Qin N."/>
            <person name="Li Z."/>
            <person name="Yang G."/>
            <person name="Yang S."/>
            <person name="Bolund L."/>
            <person name="Kristiansen K."/>
            <person name="Zheng H."/>
            <person name="Li S."/>
            <person name="Zhang X."/>
            <person name="Yang H."/>
            <person name="Wang J."/>
            <person name="Sun R."/>
            <person name="Zhang B."/>
            <person name="Jiang S."/>
            <person name="Wang J."/>
            <person name="Du Y."/>
            <person name="Li S."/>
        </authorList>
    </citation>
    <scope>NUCLEOTIDE SEQUENCE [LARGE SCALE GENOMIC DNA]</scope>
    <source>
        <strain evidence="3">cv. 9930</strain>
    </source>
</reference>
<accession>A0A0A0LEC5</accession>
<dbReference type="SUPFAM" id="SSF51182">
    <property type="entry name" value="RmlC-like cupins"/>
    <property type="match status" value="1"/>
</dbReference>
<dbReference type="InterPro" id="IPR014710">
    <property type="entry name" value="RmlC-like_jellyroll"/>
</dbReference>
<dbReference type="GO" id="GO:0030145">
    <property type="term" value="F:manganese ion binding"/>
    <property type="evidence" value="ECO:0007669"/>
    <property type="project" value="InterPro"/>
</dbReference>
<dbReference type="InterPro" id="IPR011051">
    <property type="entry name" value="RmlC_Cupin_sf"/>
</dbReference>
<evidence type="ECO:0000313" key="3">
    <source>
        <dbReference type="Proteomes" id="UP000029981"/>
    </source>
</evidence>
<dbReference type="Pfam" id="PF00190">
    <property type="entry name" value="Cupin_1"/>
    <property type="match status" value="1"/>
</dbReference>
<dbReference type="Gene3D" id="2.60.120.10">
    <property type="entry name" value="Jelly Rolls"/>
    <property type="match status" value="1"/>
</dbReference>
<dbReference type="PANTHER" id="PTHR31238">
    <property type="entry name" value="GERMIN-LIKE PROTEIN SUBFAMILY 3 MEMBER 3"/>
    <property type="match status" value="1"/>
</dbReference>
<dbReference type="STRING" id="3659.A0A0A0LEC5"/>
<evidence type="ECO:0000259" key="1">
    <source>
        <dbReference type="Pfam" id="PF00190"/>
    </source>
</evidence>
<dbReference type="EMBL" id="CM002924">
    <property type="protein sequence ID" value="KGN58441.1"/>
    <property type="molecule type" value="Genomic_DNA"/>
</dbReference>
<feature type="domain" description="Cupin type-1" evidence="1">
    <location>
        <begin position="50"/>
        <end position="83"/>
    </location>
</feature>
<proteinExistence type="predicted"/>
<sequence>MLVMPARALQTSVRMNGYACKSPANVVADDFYFTGILTPHSTDNPLGSKLHRDFAPGGVNPPHVHPQASELLIVLEGTLLVETLEMGMLWGFQALAANSQEFTQLILLCSTILRLKFLLMILFHTHPKTVMIIPMPHFGTLSTQVLIN</sequence>
<dbReference type="PROSITE" id="PS00725">
    <property type="entry name" value="GERMIN"/>
    <property type="match status" value="1"/>
</dbReference>
<dbReference type="InterPro" id="IPR006045">
    <property type="entry name" value="Cupin_1"/>
</dbReference>
<protein>
    <recommendedName>
        <fullName evidence="1">Cupin type-1 domain-containing protein</fullName>
    </recommendedName>
</protein>
<name>A0A0A0LEC5_CUCSA</name>
<organism evidence="2 3">
    <name type="scientific">Cucumis sativus</name>
    <name type="common">Cucumber</name>
    <dbReference type="NCBI Taxonomy" id="3659"/>
    <lineage>
        <taxon>Eukaryota</taxon>
        <taxon>Viridiplantae</taxon>
        <taxon>Streptophyta</taxon>
        <taxon>Embryophyta</taxon>
        <taxon>Tracheophyta</taxon>
        <taxon>Spermatophyta</taxon>
        <taxon>Magnoliopsida</taxon>
        <taxon>eudicotyledons</taxon>
        <taxon>Gunneridae</taxon>
        <taxon>Pentapetalae</taxon>
        <taxon>rosids</taxon>
        <taxon>fabids</taxon>
        <taxon>Cucurbitales</taxon>
        <taxon>Cucurbitaceae</taxon>
        <taxon>Benincaseae</taxon>
        <taxon>Cucumis</taxon>
    </lineage>
</organism>
<keyword evidence="3" id="KW-1185">Reference proteome</keyword>
<gene>
    <name evidence="2" type="ORF">Csa_3G644800</name>
</gene>
<dbReference type="AlphaFoldDB" id="A0A0A0LEC5"/>
<dbReference type="InterPro" id="IPR019780">
    <property type="entry name" value="Germin_Mn-BS"/>
</dbReference>